<name>A0ABM1MK37_NICVS</name>
<dbReference type="CDD" id="cd06583">
    <property type="entry name" value="PGRP"/>
    <property type="match status" value="1"/>
</dbReference>
<dbReference type="InterPro" id="IPR006619">
    <property type="entry name" value="PGRP_domain_met/bac"/>
</dbReference>
<keyword evidence="3" id="KW-0391">Immunity</keyword>
<dbReference type="Proteomes" id="UP000695000">
    <property type="component" value="Unplaced"/>
</dbReference>
<organism evidence="6 7">
    <name type="scientific">Nicrophorus vespilloides</name>
    <name type="common">Boreal carrion beetle</name>
    <dbReference type="NCBI Taxonomy" id="110193"/>
    <lineage>
        <taxon>Eukaryota</taxon>
        <taxon>Metazoa</taxon>
        <taxon>Ecdysozoa</taxon>
        <taxon>Arthropoda</taxon>
        <taxon>Hexapoda</taxon>
        <taxon>Insecta</taxon>
        <taxon>Pterygota</taxon>
        <taxon>Neoptera</taxon>
        <taxon>Endopterygota</taxon>
        <taxon>Coleoptera</taxon>
        <taxon>Polyphaga</taxon>
        <taxon>Staphyliniformia</taxon>
        <taxon>Silphidae</taxon>
        <taxon>Nicrophorinae</taxon>
        <taxon>Nicrophorus</taxon>
    </lineage>
</organism>
<accession>A0ABM1MK37</accession>
<protein>
    <submittedName>
        <fullName evidence="7">Peptidoglycan-recognition protein SB2-like</fullName>
    </submittedName>
</protein>
<evidence type="ECO:0000256" key="1">
    <source>
        <dbReference type="ARBA" id="ARBA00007553"/>
    </source>
</evidence>
<dbReference type="GeneID" id="108561489"/>
<dbReference type="Gene3D" id="3.40.80.10">
    <property type="entry name" value="Peptidoglycan recognition protein-like"/>
    <property type="match status" value="1"/>
</dbReference>
<feature type="transmembrane region" description="Helical" evidence="4">
    <location>
        <begin position="44"/>
        <end position="64"/>
    </location>
</feature>
<dbReference type="SUPFAM" id="SSF55846">
    <property type="entry name" value="N-acetylmuramoyl-L-alanine amidase-like"/>
    <property type="match status" value="1"/>
</dbReference>
<dbReference type="SMART" id="SM00701">
    <property type="entry name" value="PGRP"/>
    <property type="match status" value="1"/>
</dbReference>
<dbReference type="RefSeq" id="XP_017774937.1">
    <property type="nucleotide sequence ID" value="XM_017919448.1"/>
</dbReference>
<keyword evidence="6" id="KW-1185">Reference proteome</keyword>
<evidence type="ECO:0000259" key="5">
    <source>
        <dbReference type="SMART" id="SM00701"/>
    </source>
</evidence>
<dbReference type="InterPro" id="IPR002502">
    <property type="entry name" value="Amidase_domain"/>
</dbReference>
<keyword evidence="2" id="KW-0399">Innate immunity</keyword>
<keyword evidence="4" id="KW-1133">Transmembrane helix</keyword>
<evidence type="ECO:0000313" key="6">
    <source>
        <dbReference type="Proteomes" id="UP000695000"/>
    </source>
</evidence>
<sequence length="233" mass="26688">MGSEWVKKVCPCSSIEIEDDETVIPHERTPLIIPNEPVDFGYCLLAFLLTFLFVGASIGTYLLIREVNLQSAYRSHLVLRDDWSTVEPNGPVRHIISPVKEILLLETYNTTCIDKESCEEAIRNLQKDHMRNGTDINYSFLIGGDGRIYEGLGWYMTRSSNMTVATIALLGSFSDFDPTFDQKEKLKDLLHNAIKKSLLSYCYSVFIRYDHMESFENIVNLAVELEKERKNDC</sequence>
<keyword evidence="4" id="KW-0472">Membrane</keyword>
<keyword evidence="4" id="KW-0812">Transmembrane</keyword>
<gene>
    <name evidence="7" type="primary">LOC108561489</name>
</gene>
<dbReference type="InterPro" id="IPR036505">
    <property type="entry name" value="Amidase/PGRP_sf"/>
</dbReference>
<evidence type="ECO:0000256" key="3">
    <source>
        <dbReference type="ARBA" id="ARBA00022859"/>
    </source>
</evidence>
<reference evidence="7" key="1">
    <citation type="submission" date="2025-08" db="UniProtKB">
        <authorList>
            <consortium name="RefSeq"/>
        </authorList>
    </citation>
    <scope>IDENTIFICATION</scope>
    <source>
        <tissue evidence="7">Whole Larva</tissue>
    </source>
</reference>
<evidence type="ECO:0000313" key="7">
    <source>
        <dbReference type="RefSeq" id="XP_017774937.1"/>
    </source>
</evidence>
<comment type="similarity">
    <text evidence="1">Belongs to the N-acetylmuramoyl-L-alanine amidase 2 family.</text>
</comment>
<dbReference type="Pfam" id="PF01510">
    <property type="entry name" value="Amidase_2"/>
    <property type="match status" value="1"/>
</dbReference>
<dbReference type="PANTHER" id="PTHR11022">
    <property type="entry name" value="PEPTIDOGLYCAN RECOGNITION PROTEIN"/>
    <property type="match status" value="1"/>
</dbReference>
<dbReference type="PANTHER" id="PTHR11022:SF74">
    <property type="entry name" value="PEPTIDOGLYCAN-RECOGNITION PROTEIN SA"/>
    <property type="match status" value="1"/>
</dbReference>
<dbReference type="InterPro" id="IPR015510">
    <property type="entry name" value="PGRP"/>
</dbReference>
<evidence type="ECO:0000256" key="4">
    <source>
        <dbReference type="SAM" id="Phobius"/>
    </source>
</evidence>
<evidence type="ECO:0000256" key="2">
    <source>
        <dbReference type="ARBA" id="ARBA00022588"/>
    </source>
</evidence>
<feature type="domain" description="Peptidoglycan recognition protein family" evidence="5">
    <location>
        <begin position="75"/>
        <end position="212"/>
    </location>
</feature>
<proteinExistence type="inferred from homology"/>